<accession>A0A9Q0KPK1</accession>
<keyword evidence="1" id="KW-0175">Coiled coil</keyword>
<protein>
    <submittedName>
        <fullName evidence="3">Uncharacterized protein</fullName>
    </submittedName>
</protein>
<organism evidence="3 4">
    <name type="scientific">Protea cynaroides</name>
    <dbReference type="NCBI Taxonomy" id="273540"/>
    <lineage>
        <taxon>Eukaryota</taxon>
        <taxon>Viridiplantae</taxon>
        <taxon>Streptophyta</taxon>
        <taxon>Embryophyta</taxon>
        <taxon>Tracheophyta</taxon>
        <taxon>Spermatophyta</taxon>
        <taxon>Magnoliopsida</taxon>
        <taxon>Proteales</taxon>
        <taxon>Proteaceae</taxon>
        <taxon>Protea</taxon>
    </lineage>
</organism>
<gene>
    <name evidence="3" type="ORF">NE237_007495</name>
</gene>
<dbReference type="EMBL" id="JAMYWD010000004">
    <property type="protein sequence ID" value="KAJ4974321.1"/>
    <property type="molecule type" value="Genomic_DNA"/>
</dbReference>
<feature type="coiled-coil region" evidence="1">
    <location>
        <begin position="126"/>
        <end position="167"/>
    </location>
</feature>
<feature type="region of interest" description="Disordered" evidence="2">
    <location>
        <begin position="1"/>
        <end position="20"/>
    </location>
</feature>
<keyword evidence="4" id="KW-1185">Reference proteome</keyword>
<feature type="compositionally biased region" description="Low complexity" evidence="2">
    <location>
        <begin position="11"/>
        <end position="20"/>
    </location>
</feature>
<comment type="caution">
    <text evidence="3">The sequence shown here is derived from an EMBL/GenBank/DDBJ whole genome shotgun (WGS) entry which is preliminary data.</text>
</comment>
<evidence type="ECO:0000313" key="3">
    <source>
        <dbReference type="EMBL" id="KAJ4974321.1"/>
    </source>
</evidence>
<name>A0A9Q0KPK1_9MAGN</name>
<evidence type="ECO:0000313" key="4">
    <source>
        <dbReference type="Proteomes" id="UP001141806"/>
    </source>
</evidence>
<sequence>MEVDPIVPPQGIGSLPSSPSTPSVISSVLELLAKAPGEQTPSTPRVLILGARYWLNWTEKDSDSRTLSPRVSHELLKGIHLPKDVDFFESKEDNELFKMIDLGFLNQFMDPMKVIMDHHWTLQCKLRSVEKKVEAAVFEKAHLETELLALKKAKEESDQKVTDEEKKPAHYKKMSFELNKTINDLVAKIKVKVVPCECEEKTTEAVTKVGGAVSSNTTLAIVPAEVGAIQAIETEGIIAEAVQTDKEVLKTAMANGAKCGAIADLLSKVEALHSQISEVEKEQDGYAKTLTRIKEP</sequence>
<dbReference type="Proteomes" id="UP001141806">
    <property type="component" value="Unassembled WGS sequence"/>
</dbReference>
<proteinExistence type="predicted"/>
<evidence type="ECO:0000256" key="2">
    <source>
        <dbReference type="SAM" id="MobiDB-lite"/>
    </source>
</evidence>
<dbReference type="AlphaFoldDB" id="A0A9Q0KPK1"/>
<reference evidence="3" key="1">
    <citation type="journal article" date="2023" name="Plant J.">
        <title>The genome of the king protea, Protea cynaroides.</title>
        <authorList>
            <person name="Chang J."/>
            <person name="Duong T.A."/>
            <person name="Schoeman C."/>
            <person name="Ma X."/>
            <person name="Roodt D."/>
            <person name="Barker N."/>
            <person name="Li Z."/>
            <person name="Van de Peer Y."/>
            <person name="Mizrachi E."/>
        </authorList>
    </citation>
    <scope>NUCLEOTIDE SEQUENCE</scope>
    <source>
        <tissue evidence="3">Young leaves</tissue>
    </source>
</reference>
<evidence type="ECO:0000256" key="1">
    <source>
        <dbReference type="SAM" id="Coils"/>
    </source>
</evidence>